<dbReference type="InterPro" id="IPR052708">
    <property type="entry name" value="PxpC"/>
</dbReference>
<dbReference type="GO" id="GO:0016787">
    <property type="term" value="F:hydrolase activity"/>
    <property type="evidence" value="ECO:0007669"/>
    <property type="project" value="UniProtKB-KW"/>
</dbReference>
<keyword evidence="6" id="KW-1185">Reference proteome</keyword>
<dbReference type="PANTHER" id="PTHR43309">
    <property type="entry name" value="5-OXOPROLINASE SUBUNIT C"/>
    <property type="match status" value="1"/>
</dbReference>
<dbReference type="InterPro" id="IPR003778">
    <property type="entry name" value="CT_A_B"/>
</dbReference>
<dbReference type="AlphaFoldDB" id="A0A1R4EET0"/>
<dbReference type="PANTHER" id="PTHR43309:SF3">
    <property type="entry name" value="5-OXOPROLINASE SUBUNIT C"/>
    <property type="match status" value="1"/>
</dbReference>
<dbReference type="SMART" id="SM00797">
    <property type="entry name" value="AHS2"/>
    <property type="match status" value="1"/>
</dbReference>
<sequence>MKILASNALASIQDLGRFGFRSLGVGTNGAMDPWALQAANALLQNPLDTAAIEIALGSFSVQFEQDTCFCLTGGLYEAYLDEKRVYGYWRMTAKAGQTLKLVRPLQGMYAYLAVQGGFDIEPVLGSSSTNTKAEFGGCKGKFLSQGNQLTLASPNKTIDLPNSEIGIAALSAAPSKLDSQVPQIRVVANSEYDQFTEAAKQNFENQLWRIDTSSNRMGYRCVGESSLEFAQTLEMSSHGVAAGMIQVPPQGQPIVLMADSQTTGGYPKIATVIEADLGLMAQIRFGQSCQFKRVSIEEAIRARQDRDRYIERIRRYAHDH</sequence>
<gene>
    <name evidence="5" type="primary">kipA</name>
    <name evidence="5" type="ORF">A1019T_00972</name>
</gene>
<reference evidence="6" key="1">
    <citation type="submission" date="2017-02" db="EMBL/GenBank/DDBJ databases">
        <authorList>
            <person name="Mornico D."/>
        </authorList>
    </citation>
    <scope>NUCLEOTIDE SEQUENCE [LARGE SCALE GENOMIC DNA]</scope>
</reference>
<dbReference type="RefSeq" id="WP_077448425.1">
    <property type="nucleotide sequence ID" value="NZ_FUGD01000069.1"/>
</dbReference>
<dbReference type="Proteomes" id="UP000188169">
    <property type="component" value="Unassembled WGS sequence"/>
</dbReference>
<dbReference type="Gene3D" id="2.40.100.10">
    <property type="entry name" value="Cyclophilin-like"/>
    <property type="match status" value="1"/>
</dbReference>
<keyword evidence="2" id="KW-0378">Hydrolase</keyword>
<dbReference type="Pfam" id="PF02626">
    <property type="entry name" value="CT_A_B"/>
    <property type="match status" value="1"/>
</dbReference>
<dbReference type="NCBIfam" id="TIGR00724">
    <property type="entry name" value="urea_amlyse_rel"/>
    <property type="match status" value="1"/>
</dbReference>
<keyword evidence="3" id="KW-0067">ATP-binding</keyword>
<evidence type="ECO:0000313" key="6">
    <source>
        <dbReference type="Proteomes" id="UP000188169"/>
    </source>
</evidence>
<evidence type="ECO:0000313" key="5">
    <source>
        <dbReference type="EMBL" id="SJM37001.1"/>
    </source>
</evidence>
<protein>
    <submittedName>
        <fullName evidence="5">KipI antagonist</fullName>
    </submittedName>
</protein>
<dbReference type="GO" id="GO:0005524">
    <property type="term" value="F:ATP binding"/>
    <property type="evidence" value="ECO:0007669"/>
    <property type="project" value="UniProtKB-KW"/>
</dbReference>
<dbReference type="STRING" id="1945520.A1019T_00972"/>
<name>A0A1R4EET0_9GAMM</name>
<dbReference type="InterPro" id="IPR029000">
    <property type="entry name" value="Cyclophilin-like_dom_sf"/>
</dbReference>
<dbReference type="OrthoDB" id="9768696at2"/>
<evidence type="ECO:0000259" key="4">
    <source>
        <dbReference type="SMART" id="SM00797"/>
    </source>
</evidence>
<dbReference type="EMBL" id="FUGD01000069">
    <property type="protein sequence ID" value="SJM37001.1"/>
    <property type="molecule type" value="Genomic_DNA"/>
</dbReference>
<keyword evidence="1" id="KW-0547">Nucleotide-binding</keyword>
<accession>A0A1R4EET0</accession>
<dbReference type="SUPFAM" id="SSF50891">
    <property type="entry name" value="Cyclophilin-like"/>
    <property type="match status" value="1"/>
</dbReference>
<evidence type="ECO:0000256" key="1">
    <source>
        <dbReference type="ARBA" id="ARBA00022741"/>
    </source>
</evidence>
<organism evidence="5 6">
    <name type="scientific">Psychrobacter pasteurii</name>
    <dbReference type="NCBI Taxonomy" id="1945520"/>
    <lineage>
        <taxon>Bacteria</taxon>
        <taxon>Pseudomonadati</taxon>
        <taxon>Pseudomonadota</taxon>
        <taxon>Gammaproteobacteria</taxon>
        <taxon>Moraxellales</taxon>
        <taxon>Moraxellaceae</taxon>
        <taxon>Psychrobacter</taxon>
    </lineage>
</organism>
<feature type="domain" description="Carboxyltransferase" evidence="4">
    <location>
        <begin position="22"/>
        <end position="309"/>
    </location>
</feature>
<proteinExistence type="predicted"/>
<evidence type="ECO:0000256" key="2">
    <source>
        <dbReference type="ARBA" id="ARBA00022801"/>
    </source>
</evidence>
<evidence type="ECO:0000256" key="3">
    <source>
        <dbReference type="ARBA" id="ARBA00022840"/>
    </source>
</evidence>